<dbReference type="GO" id="GO:0016491">
    <property type="term" value="F:oxidoreductase activity"/>
    <property type="evidence" value="ECO:0007669"/>
    <property type="project" value="UniProtKB-ARBA"/>
</dbReference>
<dbReference type="PANTHER" id="PTHR20883">
    <property type="entry name" value="PHYTANOYL-COA DIOXYGENASE DOMAIN CONTAINING 1"/>
    <property type="match status" value="1"/>
</dbReference>
<proteinExistence type="predicted"/>
<dbReference type="PANTHER" id="PTHR20883:SF48">
    <property type="entry name" value="ECTOINE DIOXYGENASE"/>
    <property type="match status" value="1"/>
</dbReference>
<feature type="non-terminal residue" evidence="1">
    <location>
        <position position="142"/>
    </location>
</feature>
<name>A0A382RU44_9ZZZZ</name>
<dbReference type="Gene3D" id="2.60.120.620">
    <property type="entry name" value="q2cbj1_9rhob like domain"/>
    <property type="match status" value="1"/>
</dbReference>
<dbReference type="InterPro" id="IPR008775">
    <property type="entry name" value="Phytyl_CoA_dOase-like"/>
</dbReference>
<protein>
    <recommendedName>
        <fullName evidence="2">Phytanoyl-CoA dioxygenase</fullName>
    </recommendedName>
</protein>
<dbReference type="EMBL" id="UINC01124206">
    <property type="protein sequence ID" value="SVD01194.1"/>
    <property type="molecule type" value="Genomic_DNA"/>
</dbReference>
<gene>
    <name evidence="1" type="ORF">METZ01_LOCUS354048</name>
</gene>
<evidence type="ECO:0000313" key="1">
    <source>
        <dbReference type="EMBL" id="SVD01194.1"/>
    </source>
</evidence>
<accession>A0A382RU44</accession>
<dbReference type="Pfam" id="PF05721">
    <property type="entry name" value="PhyH"/>
    <property type="match status" value="1"/>
</dbReference>
<dbReference type="GO" id="GO:0046872">
    <property type="term" value="F:metal ion binding"/>
    <property type="evidence" value="ECO:0007669"/>
    <property type="project" value="UniProtKB-ARBA"/>
</dbReference>
<reference evidence="1" key="1">
    <citation type="submission" date="2018-05" db="EMBL/GenBank/DDBJ databases">
        <authorList>
            <person name="Lanie J.A."/>
            <person name="Ng W.-L."/>
            <person name="Kazmierczak K.M."/>
            <person name="Andrzejewski T.M."/>
            <person name="Davidsen T.M."/>
            <person name="Wayne K.J."/>
            <person name="Tettelin H."/>
            <person name="Glass J.I."/>
            <person name="Rusch D."/>
            <person name="Podicherti R."/>
            <person name="Tsui H.-C.T."/>
            <person name="Winkler M.E."/>
        </authorList>
    </citation>
    <scope>NUCLEOTIDE SEQUENCE</scope>
</reference>
<sequence>MSVNITDQDVEFYHDKGYLVVPGLASPEDVEELRADALRICRGEYPHPNLEPMGPELSDDDVLRNFLCIHHPHKISPVILERGVKHAGMAAVLSRIIGPDVKCMQSMLFVKPPGFQGQAWHQDEIFIPTRDRSLTGGWIALD</sequence>
<dbReference type="AlphaFoldDB" id="A0A382RU44"/>
<dbReference type="SUPFAM" id="SSF51197">
    <property type="entry name" value="Clavaminate synthase-like"/>
    <property type="match status" value="1"/>
</dbReference>
<organism evidence="1">
    <name type="scientific">marine metagenome</name>
    <dbReference type="NCBI Taxonomy" id="408172"/>
    <lineage>
        <taxon>unclassified sequences</taxon>
        <taxon>metagenomes</taxon>
        <taxon>ecological metagenomes</taxon>
    </lineage>
</organism>
<evidence type="ECO:0008006" key="2">
    <source>
        <dbReference type="Google" id="ProtNLM"/>
    </source>
</evidence>